<dbReference type="AlphaFoldDB" id="A0A820QHX5"/>
<evidence type="ECO:0000313" key="2">
    <source>
        <dbReference type="EMBL" id="CAF4421523.1"/>
    </source>
</evidence>
<dbReference type="GO" id="GO:0005576">
    <property type="term" value="C:extracellular region"/>
    <property type="evidence" value="ECO:0007669"/>
    <property type="project" value="InterPro"/>
</dbReference>
<comment type="caution">
    <text evidence="2">The sequence shown here is derived from an EMBL/GenBank/DDBJ whole genome shotgun (WGS) entry which is preliminary data.</text>
</comment>
<feature type="non-terminal residue" evidence="2">
    <location>
        <position position="1"/>
    </location>
</feature>
<dbReference type="Gene3D" id="2.170.140.10">
    <property type="entry name" value="Chitin binding domain"/>
    <property type="match status" value="1"/>
</dbReference>
<dbReference type="GO" id="GO:0008061">
    <property type="term" value="F:chitin binding"/>
    <property type="evidence" value="ECO:0007669"/>
    <property type="project" value="InterPro"/>
</dbReference>
<dbReference type="SMART" id="SM00494">
    <property type="entry name" value="ChtBD2"/>
    <property type="match status" value="1"/>
</dbReference>
<dbReference type="PROSITE" id="PS50940">
    <property type="entry name" value="CHIT_BIND_II"/>
    <property type="match status" value="1"/>
</dbReference>
<accession>A0A820QHX5</accession>
<protein>
    <recommendedName>
        <fullName evidence="1">Chitin-binding type-2 domain-containing protein</fullName>
    </recommendedName>
</protein>
<reference evidence="2" key="1">
    <citation type="submission" date="2021-02" db="EMBL/GenBank/DDBJ databases">
        <authorList>
            <person name="Nowell W R."/>
        </authorList>
    </citation>
    <scope>NUCLEOTIDE SEQUENCE</scope>
</reference>
<evidence type="ECO:0000259" key="1">
    <source>
        <dbReference type="PROSITE" id="PS50940"/>
    </source>
</evidence>
<dbReference type="InterPro" id="IPR036508">
    <property type="entry name" value="Chitin-bd_dom_sf"/>
</dbReference>
<evidence type="ECO:0000313" key="3">
    <source>
        <dbReference type="Proteomes" id="UP000663881"/>
    </source>
</evidence>
<organism evidence="2 3">
    <name type="scientific">Adineta steineri</name>
    <dbReference type="NCBI Taxonomy" id="433720"/>
    <lineage>
        <taxon>Eukaryota</taxon>
        <taxon>Metazoa</taxon>
        <taxon>Spiralia</taxon>
        <taxon>Gnathifera</taxon>
        <taxon>Rotifera</taxon>
        <taxon>Eurotatoria</taxon>
        <taxon>Bdelloidea</taxon>
        <taxon>Adinetida</taxon>
        <taxon>Adinetidae</taxon>
        <taxon>Adineta</taxon>
    </lineage>
</organism>
<proteinExistence type="predicted"/>
<gene>
    <name evidence="2" type="ORF">OKA104_LOCUS52550</name>
</gene>
<feature type="domain" description="Chitin-binding type-2" evidence="1">
    <location>
        <begin position="15"/>
        <end position="69"/>
    </location>
</feature>
<dbReference type="Pfam" id="PF01607">
    <property type="entry name" value="CBM_14"/>
    <property type="match status" value="1"/>
</dbReference>
<dbReference type="Proteomes" id="UP000663881">
    <property type="component" value="Unassembled WGS sequence"/>
</dbReference>
<dbReference type="InterPro" id="IPR002557">
    <property type="entry name" value="Chitin-bd_dom"/>
</dbReference>
<name>A0A820QHX5_9BILA</name>
<dbReference type="SUPFAM" id="SSF57625">
    <property type="entry name" value="Invertebrate chitin-binding proteins"/>
    <property type="match status" value="1"/>
</dbReference>
<dbReference type="EMBL" id="CAJOAY010030793">
    <property type="protein sequence ID" value="CAF4421523.1"/>
    <property type="molecule type" value="Genomic_DNA"/>
</dbReference>
<sequence length="91" mass="10276">AFYMLISVVKCIDGMFICENDGMFENPTDRSTFWHCANGINYLKNCPSPLVWSQAIQTCTWNEEPSTTITPTITSTDIVSSELHSDESVEY</sequence>